<dbReference type="Proteomes" id="UP000309138">
    <property type="component" value="Unassembled WGS sequence"/>
</dbReference>
<gene>
    <name evidence="1" type="ORF">FBR43_12835</name>
</gene>
<dbReference type="Gene3D" id="2.40.50.90">
    <property type="match status" value="1"/>
</dbReference>
<evidence type="ECO:0000313" key="2">
    <source>
        <dbReference type="Proteomes" id="UP000309138"/>
    </source>
</evidence>
<evidence type="ECO:0000313" key="1">
    <source>
        <dbReference type="EMBL" id="TKD51541.1"/>
    </source>
</evidence>
<dbReference type="AlphaFoldDB" id="A0A4U1L3R1"/>
<accession>A0A4U1L3R1</accession>
<dbReference type="InterPro" id="IPR035437">
    <property type="entry name" value="SNase_OB-fold_sf"/>
</dbReference>
<name>A0A4U1L3R1_9SPHN</name>
<reference evidence="1 2" key="1">
    <citation type="submission" date="2019-04" db="EMBL/GenBank/DDBJ databases">
        <authorList>
            <person name="Yang Y."/>
            <person name="Wei D."/>
        </authorList>
    </citation>
    <scope>NUCLEOTIDE SEQUENCE [LARGE SCALE GENOMIC DNA]</scope>
    <source>
        <strain evidence="1 2">L-1-4w-11</strain>
    </source>
</reference>
<organism evidence="1 2">
    <name type="scientific">Sphingomonas baiyangensis</name>
    <dbReference type="NCBI Taxonomy" id="2572576"/>
    <lineage>
        <taxon>Bacteria</taxon>
        <taxon>Pseudomonadati</taxon>
        <taxon>Pseudomonadota</taxon>
        <taxon>Alphaproteobacteria</taxon>
        <taxon>Sphingomonadales</taxon>
        <taxon>Sphingomonadaceae</taxon>
        <taxon>Sphingomonas</taxon>
    </lineage>
</organism>
<sequence length="146" mass="15571">MVLTIFLQVAAAGQSFACTPVRVWDGDGPIWCAEGPRVRLAGIAAREMDGSCATGHPCPNASAVAARDGLVRLVGRPVGRSRQGHVIVQARPLACRSTGSAVGKRTGAWCYTSTGQDLSCEMVRLGLAARWNRYWGQHRCATFGRS</sequence>
<proteinExistence type="predicted"/>
<dbReference type="SUPFAM" id="SSF50199">
    <property type="entry name" value="Staphylococcal nuclease"/>
    <property type="match status" value="1"/>
</dbReference>
<comment type="caution">
    <text evidence="1">The sequence shown here is derived from an EMBL/GenBank/DDBJ whole genome shotgun (WGS) entry which is preliminary data.</text>
</comment>
<keyword evidence="2" id="KW-1185">Reference proteome</keyword>
<protein>
    <recommendedName>
        <fullName evidence="3">Thermonuclease family protein</fullName>
    </recommendedName>
</protein>
<dbReference type="OrthoDB" id="7206106at2"/>
<evidence type="ECO:0008006" key="3">
    <source>
        <dbReference type="Google" id="ProtNLM"/>
    </source>
</evidence>
<dbReference type="EMBL" id="SWKR01000002">
    <property type="protein sequence ID" value="TKD51541.1"/>
    <property type="molecule type" value="Genomic_DNA"/>
</dbReference>